<dbReference type="Proteomes" id="UP000789759">
    <property type="component" value="Unassembled WGS sequence"/>
</dbReference>
<proteinExistence type="predicted"/>
<protein>
    <submittedName>
        <fullName evidence="1">8609_t:CDS:1</fullName>
    </submittedName>
</protein>
<reference evidence="1" key="1">
    <citation type="submission" date="2021-06" db="EMBL/GenBank/DDBJ databases">
        <authorList>
            <person name="Kallberg Y."/>
            <person name="Tangrot J."/>
            <person name="Rosling A."/>
        </authorList>
    </citation>
    <scope>NUCLEOTIDE SEQUENCE</scope>
    <source>
        <strain evidence="1">FL966</strain>
    </source>
</reference>
<dbReference type="EMBL" id="CAJVQA010006320">
    <property type="protein sequence ID" value="CAG8638492.1"/>
    <property type="molecule type" value="Genomic_DNA"/>
</dbReference>
<accession>A0A9N9DJX0</accession>
<name>A0A9N9DJX0_9GLOM</name>
<organism evidence="1 2">
    <name type="scientific">Cetraspora pellucida</name>
    <dbReference type="NCBI Taxonomy" id="1433469"/>
    <lineage>
        <taxon>Eukaryota</taxon>
        <taxon>Fungi</taxon>
        <taxon>Fungi incertae sedis</taxon>
        <taxon>Mucoromycota</taxon>
        <taxon>Glomeromycotina</taxon>
        <taxon>Glomeromycetes</taxon>
        <taxon>Diversisporales</taxon>
        <taxon>Gigasporaceae</taxon>
        <taxon>Cetraspora</taxon>
    </lineage>
</organism>
<gene>
    <name evidence="1" type="ORF">CPELLU_LOCUS8735</name>
</gene>
<comment type="caution">
    <text evidence="1">The sequence shown here is derived from an EMBL/GenBank/DDBJ whole genome shotgun (WGS) entry which is preliminary data.</text>
</comment>
<sequence length="196" mass="21939">MDEFKCDKRKTSVSINPCFIRLTTLIDDPHPTSVGFPSITRSPIVINTDSPDSCPSQTTPLSLQTSFPPFSTPTNISSSSSYSIPEPSTVIPIPSLTITDQIITQIPHHQNSSVRIENYSNSSPFDYDSICEKRERKRFDRKSFVVLDDNVESDNWGEVVVSIDEPEKSDQFRTTEDCAYGDIIIMLPEPIYNGKG</sequence>
<evidence type="ECO:0000313" key="2">
    <source>
        <dbReference type="Proteomes" id="UP000789759"/>
    </source>
</evidence>
<dbReference type="OrthoDB" id="2381057at2759"/>
<dbReference type="AlphaFoldDB" id="A0A9N9DJX0"/>
<keyword evidence="2" id="KW-1185">Reference proteome</keyword>
<evidence type="ECO:0000313" key="1">
    <source>
        <dbReference type="EMBL" id="CAG8638492.1"/>
    </source>
</evidence>